<keyword evidence="2" id="KW-1185">Reference proteome</keyword>
<dbReference type="AlphaFoldDB" id="A0A381DM13"/>
<name>A0A381DM13_9BACT</name>
<sequence length="77" mass="9082">MKFVAFILALVLGLIIWFFTFGFVYGLLIVFVFSQGSSGGMILMLLLVMLPIYWIVKKLYLFFLKKFGYEQFDYKDE</sequence>
<proteinExistence type="predicted"/>
<dbReference type="RefSeq" id="WP_089182251.1">
    <property type="nucleotide sequence ID" value="NZ_CP043427.1"/>
</dbReference>
<evidence type="ECO:0000313" key="2">
    <source>
        <dbReference type="Proteomes" id="UP000254920"/>
    </source>
</evidence>
<dbReference type="Proteomes" id="UP000254920">
    <property type="component" value="Unassembled WGS sequence"/>
</dbReference>
<protein>
    <submittedName>
        <fullName evidence="1">Uncharacterized protein</fullName>
    </submittedName>
</protein>
<accession>A0A381DM13</accession>
<organism evidence="1 2">
    <name type="scientific">Campylobacter sputorum subsp. sputorum</name>
    <dbReference type="NCBI Taxonomy" id="32024"/>
    <lineage>
        <taxon>Bacteria</taxon>
        <taxon>Pseudomonadati</taxon>
        <taxon>Campylobacterota</taxon>
        <taxon>Epsilonproteobacteria</taxon>
        <taxon>Campylobacterales</taxon>
        <taxon>Campylobacteraceae</taxon>
        <taxon>Campylobacter</taxon>
    </lineage>
</organism>
<evidence type="ECO:0000313" key="1">
    <source>
        <dbReference type="EMBL" id="SUX11531.1"/>
    </source>
</evidence>
<dbReference type="GeneID" id="93090398"/>
<gene>
    <name evidence="1" type="ORF">NCTC12475_01760</name>
</gene>
<dbReference type="EMBL" id="UFVD01000001">
    <property type="protein sequence ID" value="SUX11531.1"/>
    <property type="molecule type" value="Genomic_DNA"/>
</dbReference>
<reference evidence="1 2" key="1">
    <citation type="submission" date="2018-06" db="EMBL/GenBank/DDBJ databases">
        <authorList>
            <consortium name="Pathogen Informatics"/>
            <person name="Doyle S."/>
        </authorList>
    </citation>
    <scope>NUCLEOTIDE SEQUENCE [LARGE SCALE GENOMIC DNA]</scope>
    <source>
        <strain evidence="1 2">NCTC12475</strain>
    </source>
</reference>